<dbReference type="InterPro" id="IPR044294">
    <property type="entry name" value="Lipase-like"/>
</dbReference>
<dbReference type="Pfam" id="PF12394">
    <property type="entry name" value="DUF3657"/>
    <property type="match status" value="1"/>
</dbReference>
<dbReference type="AlphaFoldDB" id="A0A7S3JX92"/>
<feature type="domain" description="DUF676" evidence="2">
    <location>
        <begin position="361"/>
        <end position="553"/>
    </location>
</feature>
<dbReference type="Gene3D" id="3.40.50.1820">
    <property type="entry name" value="alpha/beta hydrolase"/>
    <property type="match status" value="1"/>
</dbReference>
<dbReference type="Pfam" id="PF05057">
    <property type="entry name" value="DUF676"/>
    <property type="match status" value="1"/>
</dbReference>
<sequence>MYSKRNSDVLDVVIHLHSFRNIDARKGLYVIRVGVKAGSIQGTPYAYFTNPMSQSSFVKDQEIDIPIEVKCPCARIGRNGATSMCSNFISRGFVISYREERLELNEGCQFQLRVPQSTEQRLEISFELFLAEIKGDSSNANQNIAASTATKKDVHYFSRLAYMSLYANVNNSLHAYYPITFTNFNFCQLDVTMHVALLKSSDEKAIMRSLGAISIALQSMCDMGLSSTPTFEQGPASCAVLWSMFVSILPQHKKGGHMRIAGRLRRTWVEIERRYWLQFITTSSLKIQKLLQAEDEKAQNLIFAGTKLRLVKPEAILNTYDPRLLADDIASALCHQTIYSRGESIDCLHDSQSNNLQNISQKGPHLIVLQHGWFATCNDMRLIQSYVKLLFPKAIVFNARSNQENSSLPIAIMGERLADEIQNYVTRNCPALGNANPNYGRISFIGHSIGSIIIRAAISTQIFHPFRPKLHTFITLNSSHCGNKYLNSTLISSGIWTIMQMQKTSLLEQLQLADADAPEKSYIFKLSQEPGLELFKQVVLVATRQDSYVPIYSAHIHVPLSNSQLGGSSDMFINMVRNILSPVIANPDIKIIRLTLDIDFKAQNLNTLIGRAGHIALLENPKLILLLLFGLYDILR</sequence>
<protein>
    <recommendedName>
        <fullName evidence="2">DUF676 domain-containing protein</fullName>
    </recommendedName>
</protein>
<proteinExistence type="inferred from homology"/>
<evidence type="ECO:0000259" key="2">
    <source>
        <dbReference type="Pfam" id="PF05057"/>
    </source>
</evidence>
<dbReference type="SUPFAM" id="SSF53474">
    <property type="entry name" value="alpha/beta-Hydrolases"/>
    <property type="match status" value="1"/>
</dbReference>
<gene>
    <name evidence="3" type="ORF">ALAG00032_LOCUS8638</name>
</gene>
<name>A0A7S3JX92_9STRA</name>
<dbReference type="PANTHER" id="PTHR12482">
    <property type="entry name" value="LIPASE ROG1-RELATED-RELATED"/>
    <property type="match status" value="1"/>
</dbReference>
<evidence type="ECO:0000256" key="1">
    <source>
        <dbReference type="ARBA" id="ARBA00007949"/>
    </source>
</evidence>
<reference evidence="3" key="1">
    <citation type="submission" date="2021-01" db="EMBL/GenBank/DDBJ databases">
        <authorList>
            <person name="Corre E."/>
            <person name="Pelletier E."/>
            <person name="Niang G."/>
            <person name="Scheremetjew M."/>
            <person name="Finn R."/>
            <person name="Kale V."/>
            <person name="Holt S."/>
            <person name="Cochrane G."/>
            <person name="Meng A."/>
            <person name="Brown T."/>
            <person name="Cohen L."/>
        </authorList>
    </citation>
    <scope>NUCLEOTIDE SEQUENCE</scope>
    <source>
        <strain evidence="3">CCMP1510</strain>
    </source>
</reference>
<dbReference type="PANTHER" id="PTHR12482:SF5">
    <property type="entry name" value="DUF676 DOMAIN-CONTAINING PROTEIN"/>
    <property type="match status" value="1"/>
</dbReference>
<accession>A0A7S3JX92</accession>
<dbReference type="EMBL" id="HBIJ01012725">
    <property type="protein sequence ID" value="CAE0367881.1"/>
    <property type="molecule type" value="Transcribed_RNA"/>
</dbReference>
<comment type="similarity">
    <text evidence="1">Belongs to the FAM135 family.</text>
</comment>
<dbReference type="InterPro" id="IPR022122">
    <property type="entry name" value="DUF3657"/>
</dbReference>
<evidence type="ECO:0000313" key="3">
    <source>
        <dbReference type="EMBL" id="CAE0367881.1"/>
    </source>
</evidence>
<dbReference type="InterPro" id="IPR007751">
    <property type="entry name" value="DUF676_lipase-like"/>
</dbReference>
<dbReference type="InterPro" id="IPR029058">
    <property type="entry name" value="AB_hydrolase_fold"/>
</dbReference>
<organism evidence="3">
    <name type="scientific">Aureoumbra lagunensis</name>
    <dbReference type="NCBI Taxonomy" id="44058"/>
    <lineage>
        <taxon>Eukaryota</taxon>
        <taxon>Sar</taxon>
        <taxon>Stramenopiles</taxon>
        <taxon>Ochrophyta</taxon>
        <taxon>Pelagophyceae</taxon>
        <taxon>Pelagomonadales</taxon>
        <taxon>Aureoumbra</taxon>
    </lineage>
</organism>